<sequence length="88" mass="10481">MKKQVFDSLEEVFEAFGEDGVIPITYMPQIIFYLSNYKIQPVWTIPSETNEGKLAFYFIKAETKKPYEAWQKLRLEKEHNKLQFQGEN</sequence>
<evidence type="ECO:0000313" key="1">
    <source>
        <dbReference type="EMBL" id="DAF54890.1"/>
    </source>
</evidence>
<proteinExistence type="predicted"/>
<organism evidence="1">
    <name type="scientific">Siphoviridae sp. ctqPo10</name>
    <dbReference type="NCBI Taxonomy" id="2827948"/>
    <lineage>
        <taxon>Viruses</taxon>
        <taxon>Duplodnaviria</taxon>
        <taxon>Heunggongvirae</taxon>
        <taxon>Uroviricota</taxon>
        <taxon>Caudoviricetes</taxon>
    </lineage>
</organism>
<dbReference type="EMBL" id="BK032682">
    <property type="protein sequence ID" value="DAF54890.1"/>
    <property type="molecule type" value="Genomic_DNA"/>
</dbReference>
<protein>
    <submittedName>
        <fullName evidence="1">Uncharacterized protein</fullName>
    </submittedName>
</protein>
<name>A0A8S5SWH3_9CAUD</name>
<reference evidence="1" key="1">
    <citation type="journal article" date="2021" name="Proc. Natl. Acad. Sci. U.S.A.">
        <title>A Catalog of Tens of Thousands of Viruses from Human Metagenomes Reveals Hidden Associations with Chronic Diseases.</title>
        <authorList>
            <person name="Tisza M.J."/>
            <person name="Buck C.B."/>
        </authorList>
    </citation>
    <scope>NUCLEOTIDE SEQUENCE</scope>
    <source>
        <strain evidence="1">CtqPo10</strain>
    </source>
</reference>
<accession>A0A8S5SWH3</accession>